<reference evidence="3" key="1">
    <citation type="journal article" date="2004" name="Environ. Microbiol.">
        <title>The genome of Desulfotalea psychrophila, a sulfate-reducing bacterium from permanently cold Arctic sediments.</title>
        <authorList>
            <person name="Rabus R."/>
            <person name="Ruepp A."/>
            <person name="Frickey T."/>
            <person name="Rattei T."/>
            <person name="Fartmann B."/>
            <person name="Stark M."/>
            <person name="Bauer M."/>
            <person name="Zibat A."/>
            <person name="Lombardot T."/>
            <person name="Becker I."/>
            <person name="Amann J."/>
            <person name="Gellner K."/>
            <person name="Teeling H."/>
            <person name="Leuschner W.D."/>
            <person name="Gloeckner F.-O."/>
            <person name="Lupas A.N."/>
            <person name="Amann R."/>
            <person name="Klenk H.-P."/>
        </authorList>
    </citation>
    <scope>NUCLEOTIDE SEQUENCE [LARGE SCALE GENOMIC DNA]</scope>
    <source>
        <strain evidence="3">DSM 12343 / LSv54</strain>
    </source>
</reference>
<name>Q6APY6_DESPS</name>
<evidence type="ECO:0000313" key="2">
    <source>
        <dbReference type="EMBL" id="CAG35587.1"/>
    </source>
</evidence>
<protein>
    <submittedName>
        <fullName evidence="2">Uncharacterized protein</fullName>
    </submittedName>
</protein>
<dbReference type="STRING" id="177439.DP0858"/>
<gene>
    <name evidence="2" type="ordered locus">DP0858</name>
</gene>
<keyword evidence="1" id="KW-0472">Membrane</keyword>
<proteinExistence type="predicted"/>
<keyword evidence="1" id="KW-0812">Transmembrane</keyword>
<organism evidence="2 3">
    <name type="scientific">Desulfotalea psychrophila (strain LSv54 / DSM 12343)</name>
    <dbReference type="NCBI Taxonomy" id="177439"/>
    <lineage>
        <taxon>Bacteria</taxon>
        <taxon>Pseudomonadati</taxon>
        <taxon>Thermodesulfobacteriota</taxon>
        <taxon>Desulfobulbia</taxon>
        <taxon>Desulfobulbales</taxon>
        <taxon>Desulfocapsaceae</taxon>
        <taxon>Desulfotalea</taxon>
    </lineage>
</organism>
<dbReference type="HOGENOM" id="CLU_2769121_0_0_7"/>
<accession>Q6APY6</accession>
<dbReference type="Proteomes" id="UP000000602">
    <property type="component" value="Chromosome"/>
</dbReference>
<dbReference type="AlphaFoldDB" id="Q6APY6"/>
<sequence>MLDTRYEKKLNSKKSLKIRLLPHSPFRSALLLFLSLSRISYPSLQLLFLIAVSSQLIAFSLCVLPFLCG</sequence>
<dbReference type="EMBL" id="CR522870">
    <property type="protein sequence ID" value="CAG35587.1"/>
    <property type="molecule type" value="Genomic_DNA"/>
</dbReference>
<keyword evidence="1" id="KW-1133">Transmembrane helix</keyword>
<feature type="transmembrane region" description="Helical" evidence="1">
    <location>
        <begin position="46"/>
        <end position="68"/>
    </location>
</feature>
<keyword evidence="3" id="KW-1185">Reference proteome</keyword>
<evidence type="ECO:0000256" key="1">
    <source>
        <dbReference type="SAM" id="Phobius"/>
    </source>
</evidence>
<evidence type="ECO:0000313" key="3">
    <source>
        <dbReference type="Proteomes" id="UP000000602"/>
    </source>
</evidence>
<dbReference type="KEGG" id="dps:DP0858"/>